<dbReference type="NCBIfam" id="NF004123">
    <property type="entry name" value="PRK05610.1"/>
    <property type="match status" value="1"/>
</dbReference>
<dbReference type="RefSeq" id="WP_213348805.1">
    <property type="nucleotide sequence ID" value="NZ_JAEDAM010000020.1"/>
</dbReference>
<evidence type="ECO:0000256" key="5">
    <source>
        <dbReference type="ARBA" id="ARBA00023274"/>
    </source>
</evidence>
<keyword evidence="8" id="KW-1185">Reference proteome</keyword>
<dbReference type="HAMAP" id="MF_01345_B">
    <property type="entry name" value="Ribosomal_uS17_B"/>
    <property type="match status" value="1"/>
</dbReference>
<dbReference type="CDD" id="cd00364">
    <property type="entry name" value="Ribosomal_uS17"/>
    <property type="match status" value="1"/>
</dbReference>
<organism evidence="7 8">
    <name type="scientific">Candidatus Vampirococcus lugosii</name>
    <dbReference type="NCBI Taxonomy" id="2789015"/>
    <lineage>
        <taxon>Bacteria</taxon>
        <taxon>Candidatus Absconditibacteriota</taxon>
        <taxon>Vampirococcus</taxon>
    </lineage>
</organism>
<dbReference type="PANTHER" id="PTHR10744:SF1">
    <property type="entry name" value="SMALL RIBOSOMAL SUBUNIT PROTEIN US17M"/>
    <property type="match status" value="1"/>
</dbReference>
<dbReference type="EMBL" id="JAEDAM010000020">
    <property type="protein sequence ID" value="MBS8121863.1"/>
    <property type="molecule type" value="Genomic_DNA"/>
</dbReference>
<evidence type="ECO:0000256" key="1">
    <source>
        <dbReference type="ARBA" id="ARBA00010254"/>
    </source>
</evidence>
<evidence type="ECO:0000256" key="2">
    <source>
        <dbReference type="ARBA" id="ARBA00022730"/>
    </source>
</evidence>
<sequence length="88" mass="10130">MAIINGKNIKEFVGRVVKNSSDKTIAVEVENVKVHPLYNKRYVSKKKYQAHDENNSAQIGNIVKIRESKPISKQKRWILVDIIQKPNT</sequence>
<dbReference type="Gene3D" id="2.40.50.140">
    <property type="entry name" value="Nucleic acid-binding proteins"/>
    <property type="match status" value="1"/>
</dbReference>
<keyword evidence="5 6" id="KW-0687">Ribonucleoprotein</keyword>
<evidence type="ECO:0000256" key="3">
    <source>
        <dbReference type="ARBA" id="ARBA00022884"/>
    </source>
</evidence>
<comment type="similarity">
    <text evidence="1 6">Belongs to the universal ribosomal protein uS17 family.</text>
</comment>
<dbReference type="NCBIfam" id="TIGR03635">
    <property type="entry name" value="uS17_bact"/>
    <property type="match status" value="1"/>
</dbReference>
<reference evidence="7 8" key="1">
    <citation type="journal article" date="2021" name="Nat. Commun.">
        <title>Reductive evolution and unique predatory mode in the CPR bacterium Vampirococcus lugosii.</title>
        <authorList>
            <person name="Moreira D."/>
            <person name="Zivanovic Y."/>
            <person name="Lopez-Archilla A.I."/>
            <person name="Iniesto M."/>
            <person name="Lopez-Garcia P."/>
        </authorList>
    </citation>
    <scope>NUCLEOTIDE SEQUENCE [LARGE SCALE GENOMIC DNA]</scope>
    <source>
        <strain evidence="7">Chiprana</strain>
    </source>
</reference>
<dbReference type="SUPFAM" id="SSF50249">
    <property type="entry name" value="Nucleic acid-binding proteins"/>
    <property type="match status" value="1"/>
</dbReference>
<dbReference type="InterPro" id="IPR000266">
    <property type="entry name" value="Ribosomal_uS17"/>
</dbReference>
<dbReference type="PRINTS" id="PR00973">
    <property type="entry name" value="RIBOSOMALS17"/>
</dbReference>
<dbReference type="InterPro" id="IPR012340">
    <property type="entry name" value="NA-bd_OB-fold"/>
</dbReference>
<comment type="subunit">
    <text evidence="6">Part of the 30S ribosomal subunit.</text>
</comment>
<keyword evidence="4 6" id="KW-0689">Ribosomal protein</keyword>
<name>A0ABS5QL38_9BACT</name>
<dbReference type="Proteomes" id="UP000680365">
    <property type="component" value="Unassembled WGS sequence"/>
</dbReference>
<accession>A0ABS5QL38</accession>
<evidence type="ECO:0000313" key="8">
    <source>
        <dbReference type="Proteomes" id="UP000680365"/>
    </source>
</evidence>
<evidence type="ECO:0000313" key="7">
    <source>
        <dbReference type="EMBL" id="MBS8121863.1"/>
    </source>
</evidence>
<dbReference type="GO" id="GO:0005840">
    <property type="term" value="C:ribosome"/>
    <property type="evidence" value="ECO:0007669"/>
    <property type="project" value="UniProtKB-KW"/>
</dbReference>
<dbReference type="InterPro" id="IPR019984">
    <property type="entry name" value="Ribosomal_uS17_bact/chlr"/>
</dbReference>
<dbReference type="PANTHER" id="PTHR10744">
    <property type="entry name" value="40S RIBOSOMAL PROTEIN S11 FAMILY MEMBER"/>
    <property type="match status" value="1"/>
</dbReference>
<keyword evidence="2 6" id="KW-0699">rRNA-binding</keyword>
<evidence type="ECO:0000256" key="6">
    <source>
        <dbReference type="HAMAP-Rule" id="MF_01345"/>
    </source>
</evidence>
<comment type="caution">
    <text evidence="7">The sequence shown here is derived from an EMBL/GenBank/DDBJ whole genome shotgun (WGS) entry which is preliminary data.</text>
</comment>
<keyword evidence="3 6" id="KW-0694">RNA-binding</keyword>
<protein>
    <recommendedName>
        <fullName evidence="6">Small ribosomal subunit protein uS17</fullName>
    </recommendedName>
</protein>
<proteinExistence type="inferred from homology"/>
<gene>
    <name evidence="6" type="primary">rpsQ</name>
    <name evidence="7" type="ORF">VAMP_34n100</name>
</gene>
<dbReference type="Pfam" id="PF00366">
    <property type="entry name" value="Ribosomal_S17"/>
    <property type="match status" value="1"/>
</dbReference>
<evidence type="ECO:0000256" key="4">
    <source>
        <dbReference type="ARBA" id="ARBA00022980"/>
    </source>
</evidence>
<comment type="function">
    <text evidence="6">One of the primary rRNA binding proteins, it binds specifically to the 5'-end of 16S ribosomal RNA.</text>
</comment>